<comment type="caution">
    <text evidence="1">The sequence shown here is derived from an EMBL/GenBank/DDBJ whole genome shotgun (WGS) entry which is preliminary data.</text>
</comment>
<evidence type="ECO:0000313" key="2">
    <source>
        <dbReference type="Proteomes" id="UP000609879"/>
    </source>
</evidence>
<sequence>MVEDADRAGGGRERWWRAAHARTVLSPDQSRESWEVAEGYLRAVAHANFQRTEAAIANLPAVPREWQDTLLLSTDILRLDPERAAELSARLKALVQEFAVETPGASGRVAVQWQLLPLAGDEQ</sequence>
<keyword evidence="2" id="KW-1185">Reference proteome</keyword>
<reference evidence="1 2" key="1">
    <citation type="submission" date="2021-01" db="EMBL/GenBank/DDBJ databases">
        <title>Whole genome shotgun sequence of Actinoplanes deccanensis NBRC 13994.</title>
        <authorList>
            <person name="Komaki H."/>
            <person name="Tamura T."/>
        </authorList>
    </citation>
    <scope>NUCLEOTIDE SEQUENCE [LARGE SCALE GENOMIC DNA]</scope>
    <source>
        <strain evidence="1 2">NBRC 13994</strain>
    </source>
</reference>
<name>A0ABQ3XVU8_9ACTN</name>
<gene>
    <name evidence="1" type="ORF">Ade02nite_05070</name>
</gene>
<dbReference type="Proteomes" id="UP000609879">
    <property type="component" value="Unassembled WGS sequence"/>
</dbReference>
<accession>A0ABQ3XVU8</accession>
<dbReference type="EMBL" id="BOMI01000006">
    <property type="protein sequence ID" value="GID71866.1"/>
    <property type="molecule type" value="Genomic_DNA"/>
</dbReference>
<protein>
    <submittedName>
        <fullName evidence="1">Uncharacterized protein</fullName>
    </submittedName>
</protein>
<proteinExistence type="predicted"/>
<evidence type="ECO:0000313" key="1">
    <source>
        <dbReference type="EMBL" id="GID71866.1"/>
    </source>
</evidence>
<organism evidence="1 2">
    <name type="scientific">Paractinoplanes deccanensis</name>
    <dbReference type="NCBI Taxonomy" id="113561"/>
    <lineage>
        <taxon>Bacteria</taxon>
        <taxon>Bacillati</taxon>
        <taxon>Actinomycetota</taxon>
        <taxon>Actinomycetes</taxon>
        <taxon>Micromonosporales</taxon>
        <taxon>Micromonosporaceae</taxon>
        <taxon>Paractinoplanes</taxon>
    </lineage>
</organism>
<dbReference type="RefSeq" id="WP_379035241.1">
    <property type="nucleotide sequence ID" value="NZ_JBHRZA010000001.1"/>
</dbReference>